<dbReference type="InterPro" id="IPR002885">
    <property type="entry name" value="PPR_rpt"/>
</dbReference>
<evidence type="ECO:0000313" key="3">
    <source>
        <dbReference type="EMBL" id="KAK2991833.1"/>
    </source>
</evidence>
<dbReference type="InterPro" id="IPR046848">
    <property type="entry name" value="E_motif"/>
</dbReference>
<dbReference type="Gene3D" id="1.25.40.10">
    <property type="entry name" value="Tetratricopeptide repeat domain"/>
    <property type="match status" value="6"/>
</dbReference>
<gene>
    <name evidence="3" type="ORF">RJ640_025739</name>
</gene>
<dbReference type="Pfam" id="PF12854">
    <property type="entry name" value="PPR_1"/>
    <property type="match status" value="1"/>
</dbReference>
<feature type="repeat" description="PPR" evidence="2">
    <location>
        <begin position="59"/>
        <end position="93"/>
    </location>
</feature>
<dbReference type="EMBL" id="JAVXUO010000466">
    <property type="protein sequence ID" value="KAK2991833.1"/>
    <property type="molecule type" value="Genomic_DNA"/>
</dbReference>
<dbReference type="Proteomes" id="UP001187471">
    <property type="component" value="Unassembled WGS sequence"/>
</dbReference>
<dbReference type="GO" id="GO:0009451">
    <property type="term" value="P:RNA modification"/>
    <property type="evidence" value="ECO:0007669"/>
    <property type="project" value="InterPro"/>
</dbReference>
<dbReference type="Pfam" id="PF13041">
    <property type="entry name" value="PPR_2"/>
    <property type="match status" value="3"/>
</dbReference>
<dbReference type="PROSITE" id="PS51375">
    <property type="entry name" value="PPR"/>
    <property type="match status" value="6"/>
</dbReference>
<reference evidence="3" key="1">
    <citation type="submission" date="2022-12" db="EMBL/GenBank/DDBJ databases">
        <title>Draft genome assemblies for two species of Escallonia (Escalloniales).</title>
        <authorList>
            <person name="Chanderbali A."/>
            <person name="Dervinis C."/>
            <person name="Anghel I."/>
            <person name="Soltis D."/>
            <person name="Soltis P."/>
            <person name="Zapata F."/>
        </authorList>
    </citation>
    <scope>NUCLEOTIDE SEQUENCE</scope>
    <source>
        <strain evidence="3">UCBG92.1500</strain>
        <tissue evidence="3">Leaf</tissue>
    </source>
</reference>
<feature type="repeat" description="PPR" evidence="2">
    <location>
        <begin position="245"/>
        <end position="279"/>
    </location>
</feature>
<comment type="caution">
    <text evidence="3">The sequence shown here is derived from an EMBL/GenBank/DDBJ whole genome shotgun (WGS) entry which is preliminary data.</text>
</comment>
<evidence type="ECO:0000256" key="1">
    <source>
        <dbReference type="ARBA" id="ARBA00022737"/>
    </source>
</evidence>
<feature type="repeat" description="PPR" evidence="2">
    <location>
        <begin position="307"/>
        <end position="341"/>
    </location>
</feature>
<evidence type="ECO:0008006" key="5">
    <source>
        <dbReference type="Google" id="ProtNLM"/>
    </source>
</evidence>
<proteinExistence type="predicted"/>
<dbReference type="SUPFAM" id="SSF48452">
    <property type="entry name" value="TPR-like"/>
    <property type="match status" value="2"/>
</dbReference>
<dbReference type="AlphaFoldDB" id="A0AA88RL36"/>
<dbReference type="Pfam" id="PF20431">
    <property type="entry name" value="E_motif"/>
    <property type="match status" value="1"/>
</dbReference>
<feature type="repeat" description="PPR" evidence="2">
    <location>
        <begin position="214"/>
        <end position="244"/>
    </location>
</feature>
<dbReference type="GO" id="GO:0003723">
    <property type="term" value="F:RNA binding"/>
    <property type="evidence" value="ECO:0007669"/>
    <property type="project" value="InterPro"/>
</dbReference>
<feature type="repeat" description="PPR" evidence="2">
    <location>
        <begin position="435"/>
        <end position="469"/>
    </location>
</feature>
<evidence type="ECO:0000313" key="4">
    <source>
        <dbReference type="Proteomes" id="UP001187471"/>
    </source>
</evidence>
<keyword evidence="4" id="KW-1185">Reference proteome</keyword>
<dbReference type="NCBIfam" id="TIGR00756">
    <property type="entry name" value="PPR"/>
    <property type="match status" value="8"/>
</dbReference>
<dbReference type="PANTHER" id="PTHR47926">
    <property type="entry name" value="PENTATRICOPEPTIDE REPEAT-CONTAINING PROTEIN"/>
    <property type="match status" value="1"/>
</dbReference>
<dbReference type="FunFam" id="1.25.40.10:FF:000158">
    <property type="entry name" value="pentatricopeptide repeat-containing protein At2g33680"/>
    <property type="match status" value="1"/>
</dbReference>
<dbReference type="PANTHER" id="PTHR47926:SF452">
    <property type="entry name" value="PENTATRICOPEPTIDE REPEAT-CONTAINING PROTEIN"/>
    <property type="match status" value="1"/>
</dbReference>
<accession>A0AA88RL36</accession>
<dbReference type="InterPro" id="IPR046960">
    <property type="entry name" value="PPR_At4g14850-like_plant"/>
</dbReference>
<dbReference type="Pfam" id="PF01535">
    <property type="entry name" value="PPR"/>
    <property type="match status" value="6"/>
</dbReference>
<feature type="repeat" description="PPR" evidence="2">
    <location>
        <begin position="121"/>
        <end position="155"/>
    </location>
</feature>
<dbReference type="FunFam" id="1.25.40.10:FF:000125">
    <property type="entry name" value="Pentatricopeptide repeat-containing protein"/>
    <property type="match status" value="2"/>
</dbReference>
<evidence type="ECO:0000256" key="2">
    <source>
        <dbReference type="PROSITE-ProRule" id="PRU00708"/>
    </source>
</evidence>
<keyword evidence="1" id="KW-0677">Repeat</keyword>
<dbReference type="GO" id="GO:0099402">
    <property type="term" value="P:plant organ development"/>
    <property type="evidence" value="ECO:0007669"/>
    <property type="project" value="UniProtKB-ARBA"/>
</dbReference>
<sequence>MYVSYKFSPRLAFKNFSLFRFASSNGNSLYEWNTQITNCFKRGDIKTAVQVFDEMPQKNVVTWNCMVSGYVHNGRIPEARKVFNEMPSRNVVSWTALLSGYARCGRVEEARGLFEAVPDKNVACWNAMLSGYVRNGQIVEARALFNAMPMRNSVSWGTMVEGYFSQGLVSEAELLFGQARVKSVSLCNTMLAGYAAMGCYEASYELFTKMARRDVASWTSMINCCCRAGRMEKALNIFQNLPQRDVVAWTVMVQGYVRSGQIEEARKLFSEMPRRDIVAWNSMIGGYVQNGRLGDALELFRKMPRTNIVTWNTLLLGYVRQDDMVGACQFFQEMPRKDITSWNTMIAGYPSEEALILYLQMLQAGLRPDQGTFTCVISVCGTLAVHGWGRATHTCVIKSGYENDTLVITSFISMYSKCGFMNDAALVFGRMTLKDTVAWNSMIVAHAYHGSVFETLNLFHCMIEAGFKPDHATFLCVLSACAHSGLVDKSWIYFRSMESHWNLIPKAEHYACIIDLLGRSGKLAEAYQLVKQLPVDNLSYDWEALLSSCRVHDNFELGDLVAQNIFGGQPFNVGMSVLLSNIYAARGMWEDAAKVRASLKRHGVKKELACSWIEMKAQVCPFVYNDKTHPQIEDIYVELESLSEIIKDIGANRRISCNALLFTR</sequence>
<dbReference type="InterPro" id="IPR011990">
    <property type="entry name" value="TPR-like_helical_dom_sf"/>
</dbReference>
<name>A0AA88RL36_9ASTE</name>
<organism evidence="3 4">
    <name type="scientific">Escallonia rubra</name>
    <dbReference type="NCBI Taxonomy" id="112253"/>
    <lineage>
        <taxon>Eukaryota</taxon>
        <taxon>Viridiplantae</taxon>
        <taxon>Streptophyta</taxon>
        <taxon>Embryophyta</taxon>
        <taxon>Tracheophyta</taxon>
        <taxon>Spermatophyta</taxon>
        <taxon>Magnoliopsida</taxon>
        <taxon>eudicotyledons</taxon>
        <taxon>Gunneridae</taxon>
        <taxon>Pentapetalae</taxon>
        <taxon>asterids</taxon>
        <taxon>campanulids</taxon>
        <taxon>Escalloniales</taxon>
        <taxon>Escalloniaceae</taxon>
        <taxon>Escallonia</taxon>
    </lineage>
</organism>
<protein>
    <recommendedName>
        <fullName evidence="5">Chlororespiratory reduction 4</fullName>
    </recommendedName>
</protein>